<accession>A0A0F7L6R8</accession>
<organism evidence="1">
    <name type="scientific">uncultured marine virus</name>
    <dbReference type="NCBI Taxonomy" id="186617"/>
    <lineage>
        <taxon>Viruses</taxon>
        <taxon>environmental samples</taxon>
    </lineage>
</organism>
<name>A0A0F7L6R8_9VIRU</name>
<sequence>MKSTILTKLAAWQYKVAKRYELWLPESKHLLLAVILSRPLELSTHVAFPPF</sequence>
<reference evidence="1" key="2">
    <citation type="submission" date="2015-03" db="EMBL/GenBank/DDBJ databases">
        <authorList>
            <person name="Chow C.-E.T."/>
            <person name="Winget D.M."/>
            <person name="White R.A.III."/>
            <person name="Hallam S.J."/>
            <person name="Suttle C.A."/>
        </authorList>
    </citation>
    <scope>NUCLEOTIDE SEQUENCE</scope>
    <source>
        <strain evidence="1">Oxic1_7</strain>
    </source>
</reference>
<proteinExistence type="predicted"/>
<dbReference type="EMBL" id="KR029602">
    <property type="protein sequence ID" value="AKH48244.1"/>
    <property type="molecule type" value="Genomic_DNA"/>
</dbReference>
<protein>
    <submittedName>
        <fullName evidence="1">Uncharacterized protein</fullName>
    </submittedName>
</protein>
<evidence type="ECO:0000313" key="1">
    <source>
        <dbReference type="EMBL" id="AKH48244.1"/>
    </source>
</evidence>
<reference evidence="1" key="1">
    <citation type="journal article" date="2015" name="Front. Microbiol.">
        <title>Combining genomic sequencing methods to explore viral diversity and reveal potential virus-host interactions.</title>
        <authorList>
            <person name="Chow C.E."/>
            <person name="Winget D.M."/>
            <person name="White R.A.III."/>
            <person name="Hallam S.J."/>
            <person name="Suttle C.A."/>
        </authorList>
    </citation>
    <scope>NUCLEOTIDE SEQUENCE</scope>
    <source>
        <strain evidence="1">Oxic1_7</strain>
    </source>
</reference>